<dbReference type="EMBL" id="REGN01000891">
    <property type="protein sequence ID" value="RNA38311.1"/>
    <property type="molecule type" value="Genomic_DNA"/>
</dbReference>
<comment type="caution">
    <text evidence="1">The sequence shown here is derived from an EMBL/GenBank/DDBJ whole genome shotgun (WGS) entry which is preliminary data.</text>
</comment>
<dbReference type="Proteomes" id="UP000276133">
    <property type="component" value="Unassembled WGS sequence"/>
</dbReference>
<evidence type="ECO:0000313" key="2">
    <source>
        <dbReference type="Proteomes" id="UP000276133"/>
    </source>
</evidence>
<accession>A0A3M7SR21</accession>
<evidence type="ECO:0000313" key="1">
    <source>
        <dbReference type="EMBL" id="RNA38311.1"/>
    </source>
</evidence>
<keyword evidence="2" id="KW-1185">Reference proteome</keyword>
<dbReference type="AlphaFoldDB" id="A0A3M7SR21"/>
<name>A0A3M7SR21_BRAPC</name>
<gene>
    <name evidence="1" type="ORF">BpHYR1_041577</name>
</gene>
<sequence length="75" mass="8690">MSLDCSLLQRVEIEPEQARPTSTLQSNDILNIQLDLGVVVPHESVKSRKWLEKIRPIRQYSKERQNFLSSDSIKP</sequence>
<protein>
    <submittedName>
        <fullName evidence="1">Uncharacterized protein</fullName>
    </submittedName>
</protein>
<reference evidence="1 2" key="1">
    <citation type="journal article" date="2018" name="Sci. Rep.">
        <title>Genomic signatures of local adaptation to the degree of environmental predictability in rotifers.</title>
        <authorList>
            <person name="Franch-Gras L."/>
            <person name="Hahn C."/>
            <person name="Garcia-Roger E.M."/>
            <person name="Carmona M.J."/>
            <person name="Serra M."/>
            <person name="Gomez A."/>
        </authorList>
    </citation>
    <scope>NUCLEOTIDE SEQUENCE [LARGE SCALE GENOMIC DNA]</scope>
    <source>
        <strain evidence="1">HYR1</strain>
    </source>
</reference>
<organism evidence="1 2">
    <name type="scientific">Brachionus plicatilis</name>
    <name type="common">Marine rotifer</name>
    <name type="synonym">Brachionus muelleri</name>
    <dbReference type="NCBI Taxonomy" id="10195"/>
    <lineage>
        <taxon>Eukaryota</taxon>
        <taxon>Metazoa</taxon>
        <taxon>Spiralia</taxon>
        <taxon>Gnathifera</taxon>
        <taxon>Rotifera</taxon>
        <taxon>Eurotatoria</taxon>
        <taxon>Monogononta</taxon>
        <taxon>Pseudotrocha</taxon>
        <taxon>Ploima</taxon>
        <taxon>Brachionidae</taxon>
        <taxon>Brachionus</taxon>
    </lineage>
</organism>
<proteinExistence type="predicted"/>